<proteinExistence type="predicted"/>
<reference evidence="2" key="2">
    <citation type="journal article" date="2015" name="Fish Shellfish Immunol.">
        <title>Early steps in the European eel (Anguilla anguilla)-Vibrio vulnificus interaction in the gills: Role of the RtxA13 toxin.</title>
        <authorList>
            <person name="Callol A."/>
            <person name="Pajuelo D."/>
            <person name="Ebbesson L."/>
            <person name="Teles M."/>
            <person name="MacKenzie S."/>
            <person name="Amaro C."/>
        </authorList>
    </citation>
    <scope>NUCLEOTIDE SEQUENCE</scope>
</reference>
<evidence type="ECO:0000256" key="1">
    <source>
        <dbReference type="SAM" id="MobiDB-lite"/>
    </source>
</evidence>
<sequence>MWWTEHSAAVVILENCNMRLGMQKEVRHGNTHLTPRNPGDSVGRPRQQSGRRYSLTSRPARAINRRASSSCSPAHRLTGRSVRTWPRELGSGGRWCSSPLWEALRRFCHNPPAGNRGPTQSLGVPGALQCVPQFSP</sequence>
<organism evidence="2">
    <name type="scientific">Anguilla anguilla</name>
    <name type="common">European freshwater eel</name>
    <name type="synonym">Muraena anguilla</name>
    <dbReference type="NCBI Taxonomy" id="7936"/>
    <lineage>
        <taxon>Eukaryota</taxon>
        <taxon>Metazoa</taxon>
        <taxon>Chordata</taxon>
        <taxon>Craniata</taxon>
        <taxon>Vertebrata</taxon>
        <taxon>Euteleostomi</taxon>
        <taxon>Actinopterygii</taxon>
        <taxon>Neopterygii</taxon>
        <taxon>Teleostei</taxon>
        <taxon>Anguilliformes</taxon>
        <taxon>Anguillidae</taxon>
        <taxon>Anguilla</taxon>
    </lineage>
</organism>
<protein>
    <submittedName>
        <fullName evidence="2">Uncharacterized protein</fullName>
    </submittedName>
</protein>
<reference evidence="2" key="1">
    <citation type="submission" date="2014-11" db="EMBL/GenBank/DDBJ databases">
        <authorList>
            <person name="Amaro Gonzalez C."/>
        </authorList>
    </citation>
    <scope>NUCLEOTIDE SEQUENCE</scope>
</reference>
<feature type="compositionally biased region" description="Polar residues" evidence="1">
    <location>
        <begin position="46"/>
        <end position="57"/>
    </location>
</feature>
<accession>A0A0E9WRD5</accession>
<name>A0A0E9WRD5_ANGAN</name>
<dbReference type="EMBL" id="GBXM01015593">
    <property type="protein sequence ID" value="JAH92984.1"/>
    <property type="molecule type" value="Transcribed_RNA"/>
</dbReference>
<evidence type="ECO:0000313" key="2">
    <source>
        <dbReference type="EMBL" id="JAH92984.1"/>
    </source>
</evidence>
<dbReference type="AlphaFoldDB" id="A0A0E9WRD5"/>
<feature type="region of interest" description="Disordered" evidence="1">
    <location>
        <begin position="29"/>
        <end position="76"/>
    </location>
</feature>